<sequence length="688" mass="76189">MTDLKGTEVDASVSGVPTSFVPIDTTIVRTCQWGRISYALVTLPRRVLLAMKMKALRLKNFQSFGPVPTEIELSQLTFILGPNGAGKTAVLVALARLFSPLPSLRRVQPDDFHVPTGISPDLTDKELWIEVDIEFDEVADGDEPHPSIPPFFAHMALQTPDDPPLVRIRLTATLDIDGFVDERIEYITQVNANGEPAQRSDMSRHDRAAIEVHYLPARRDPVDHIAYTTASLLGRMLRAADWTSERTELARLTDDISASMTSNDAVEHIGIEIQKAWAGMHKGVFFKDPAIAFGRGEIEGVLRQLTVTFAPGPAGDVVSFERLSDGQKSLLYISLVLAWQGISRKVLSGAETSFDPDKLRPPVYIVIALEEPENSLAPQYLGRIVRQLREACDKKDVQGVVTTHAPALLHRVEPENIRFLRLAPDRTTTVHTIVMPANTDEAAKYVREAVLAHPELYFSRLVVLGEGDSEQIVLPRVLAAAGIAEDDVSICVVPLGGRHVNHFWRLLEHLEIPHVTLLDLDCGRYQGGWGRISYAAKQLNKFRPGTFTPDSVAKIKAWDAATDFPLYKAGSGALHTMEKHGVFFSYPLDLDLMLLKAYPDAYHVTTATPSVATMEAVLGKARANVDRLGDAHLELFDEYQKQFKQRSKPASHIAAMAELTNEELLEGLPEPLERMVDAIRERLGSIPE</sequence>
<dbReference type="Proteomes" id="UP001596527">
    <property type="component" value="Unassembled WGS sequence"/>
</dbReference>
<dbReference type="EMBL" id="JBHTEF010000001">
    <property type="protein sequence ID" value="MFC7580074.1"/>
    <property type="molecule type" value="Genomic_DNA"/>
</dbReference>
<dbReference type="Pfam" id="PF20469">
    <property type="entry name" value="OLD-like_TOPRIM"/>
    <property type="match status" value="1"/>
</dbReference>
<dbReference type="InterPro" id="IPR051396">
    <property type="entry name" value="Bact_Antivir_Def_Nuclease"/>
</dbReference>
<evidence type="ECO:0000259" key="2">
    <source>
        <dbReference type="Pfam" id="PF13304"/>
    </source>
</evidence>
<feature type="domain" description="OLD protein-like TOPRIM" evidence="3">
    <location>
        <begin position="458"/>
        <end position="521"/>
    </location>
</feature>
<keyword evidence="4" id="KW-0540">Nuclease</keyword>
<organism evidence="4 5">
    <name type="scientific">Schaalia naturae</name>
    <dbReference type="NCBI Taxonomy" id="635203"/>
    <lineage>
        <taxon>Bacteria</taxon>
        <taxon>Bacillati</taxon>
        <taxon>Actinomycetota</taxon>
        <taxon>Actinomycetes</taxon>
        <taxon>Actinomycetales</taxon>
        <taxon>Actinomycetaceae</taxon>
        <taxon>Schaalia</taxon>
    </lineage>
</organism>
<dbReference type="InterPro" id="IPR027417">
    <property type="entry name" value="P-loop_NTPase"/>
</dbReference>
<dbReference type="PANTHER" id="PTHR43581:SF2">
    <property type="entry name" value="EXCINUCLEASE ATPASE SUBUNIT"/>
    <property type="match status" value="1"/>
</dbReference>
<evidence type="ECO:0000313" key="4">
    <source>
        <dbReference type="EMBL" id="MFC7580074.1"/>
    </source>
</evidence>
<dbReference type="SUPFAM" id="SSF52540">
    <property type="entry name" value="P-loop containing nucleoside triphosphate hydrolases"/>
    <property type="match status" value="1"/>
</dbReference>
<feature type="domain" description="Endonuclease GajA/Old nuclease/RecF-like AAA" evidence="1">
    <location>
        <begin position="51"/>
        <end position="101"/>
    </location>
</feature>
<dbReference type="InterPro" id="IPR041685">
    <property type="entry name" value="AAA_GajA/Old/RecF-like"/>
</dbReference>
<dbReference type="PANTHER" id="PTHR43581">
    <property type="entry name" value="ATP/GTP PHOSPHATASE"/>
    <property type="match status" value="1"/>
</dbReference>
<dbReference type="InterPro" id="IPR003959">
    <property type="entry name" value="ATPase_AAA_core"/>
</dbReference>
<comment type="caution">
    <text evidence="4">The sequence shown here is derived from an EMBL/GenBank/DDBJ whole genome shotgun (WGS) entry which is preliminary data.</text>
</comment>
<evidence type="ECO:0000259" key="1">
    <source>
        <dbReference type="Pfam" id="PF13175"/>
    </source>
</evidence>
<gene>
    <name evidence="4" type="ORF">ACFQWG_02405</name>
</gene>
<proteinExistence type="predicted"/>
<accession>A0ABW2SJU9</accession>
<keyword evidence="4" id="KW-0255">Endonuclease</keyword>
<evidence type="ECO:0000259" key="3">
    <source>
        <dbReference type="Pfam" id="PF20469"/>
    </source>
</evidence>
<dbReference type="CDD" id="cd01026">
    <property type="entry name" value="TOPRIM_OLD"/>
    <property type="match status" value="1"/>
</dbReference>
<evidence type="ECO:0000313" key="5">
    <source>
        <dbReference type="Proteomes" id="UP001596527"/>
    </source>
</evidence>
<dbReference type="Gene3D" id="3.40.50.300">
    <property type="entry name" value="P-loop containing nucleotide triphosphate hydrolases"/>
    <property type="match status" value="1"/>
</dbReference>
<keyword evidence="5" id="KW-1185">Reference proteome</keyword>
<name>A0ABW2SJU9_9ACTO</name>
<dbReference type="InterPro" id="IPR034139">
    <property type="entry name" value="TOPRIM_OLD"/>
</dbReference>
<dbReference type="Pfam" id="PF13304">
    <property type="entry name" value="AAA_21"/>
    <property type="match status" value="1"/>
</dbReference>
<dbReference type="GO" id="GO:0004519">
    <property type="term" value="F:endonuclease activity"/>
    <property type="evidence" value="ECO:0007669"/>
    <property type="project" value="UniProtKB-KW"/>
</dbReference>
<keyword evidence="4" id="KW-0378">Hydrolase</keyword>
<dbReference type="RefSeq" id="WP_380971764.1">
    <property type="nucleotide sequence ID" value="NZ_JBHTEF010000001.1"/>
</dbReference>
<dbReference type="Pfam" id="PF13175">
    <property type="entry name" value="AAA_15"/>
    <property type="match status" value="1"/>
</dbReference>
<reference evidence="5" key="1">
    <citation type="journal article" date="2019" name="Int. J. Syst. Evol. Microbiol.">
        <title>The Global Catalogue of Microorganisms (GCM) 10K type strain sequencing project: providing services to taxonomists for standard genome sequencing and annotation.</title>
        <authorList>
            <consortium name="The Broad Institute Genomics Platform"/>
            <consortium name="The Broad Institute Genome Sequencing Center for Infectious Disease"/>
            <person name="Wu L."/>
            <person name="Ma J."/>
        </authorList>
    </citation>
    <scope>NUCLEOTIDE SEQUENCE [LARGE SCALE GENOMIC DNA]</scope>
    <source>
        <strain evidence="5">CCUG 56698</strain>
    </source>
</reference>
<protein>
    <submittedName>
        <fullName evidence="4">ATP-dependent endonuclease</fullName>
    </submittedName>
</protein>
<feature type="domain" description="ATPase AAA-type core" evidence="2">
    <location>
        <begin position="306"/>
        <end position="409"/>
    </location>
</feature>